<dbReference type="GO" id="GO:0008608">
    <property type="term" value="P:attachment of spindle microtubules to kinetochore"/>
    <property type="evidence" value="ECO:0007669"/>
    <property type="project" value="TreeGrafter"/>
</dbReference>
<evidence type="ECO:0000256" key="1">
    <source>
        <dbReference type="ARBA" id="ARBA00004123"/>
    </source>
</evidence>
<comment type="caution">
    <text evidence="20">The sequence shown here is derived from an EMBL/GenBank/DDBJ whole genome shotgun (WGS) entry which is preliminary data.</text>
</comment>
<evidence type="ECO:0000256" key="12">
    <source>
        <dbReference type="ARBA" id="ARBA00022838"/>
    </source>
</evidence>
<reference evidence="20" key="2">
    <citation type="submission" date="2020-02" db="EMBL/GenBank/DDBJ databases">
        <authorList>
            <person name="Gilchrist C.L.M."/>
            <person name="Chooi Y.-H."/>
        </authorList>
    </citation>
    <scope>NUCLEOTIDE SEQUENCE</scope>
    <source>
        <strain evidence="20">MST-FP2251</strain>
    </source>
</reference>
<dbReference type="GO" id="GO:0044732">
    <property type="term" value="C:mitotic spindle pole body"/>
    <property type="evidence" value="ECO:0007669"/>
    <property type="project" value="TreeGrafter"/>
</dbReference>
<dbReference type="GO" id="GO:0042729">
    <property type="term" value="C:DASH complex"/>
    <property type="evidence" value="ECO:0007669"/>
    <property type="project" value="InterPro"/>
</dbReference>
<keyword evidence="18" id="KW-0175">Coiled coil</keyword>
<dbReference type="GO" id="GO:0005874">
    <property type="term" value="C:microtubule"/>
    <property type="evidence" value="ECO:0007669"/>
    <property type="project" value="UniProtKB-KW"/>
</dbReference>
<evidence type="ECO:0000256" key="3">
    <source>
        <dbReference type="ARBA" id="ARBA00004629"/>
    </source>
</evidence>
<protein>
    <recommendedName>
        <fullName evidence="5">DASH complex subunit DAD2</fullName>
    </recommendedName>
    <alternativeName>
        <fullName evidence="17">Outer kinetochore protein DAD2</fullName>
    </alternativeName>
</protein>
<name>A0AAD4CEG6_ASPNN</name>
<evidence type="ECO:0000256" key="11">
    <source>
        <dbReference type="ARBA" id="ARBA00022829"/>
    </source>
</evidence>
<keyword evidence="21" id="KW-1185">Reference proteome</keyword>
<evidence type="ECO:0000256" key="10">
    <source>
        <dbReference type="ARBA" id="ARBA00022776"/>
    </source>
</evidence>
<dbReference type="AlphaFoldDB" id="A0AAD4CEG6"/>
<dbReference type="Proteomes" id="UP001194746">
    <property type="component" value="Unassembled WGS sequence"/>
</dbReference>
<evidence type="ECO:0000256" key="18">
    <source>
        <dbReference type="SAM" id="Coils"/>
    </source>
</evidence>
<evidence type="ECO:0000256" key="9">
    <source>
        <dbReference type="ARBA" id="ARBA00022701"/>
    </source>
</evidence>
<dbReference type="GO" id="GO:0051301">
    <property type="term" value="P:cell division"/>
    <property type="evidence" value="ECO:0007669"/>
    <property type="project" value="UniProtKB-KW"/>
</dbReference>
<dbReference type="InterPro" id="IPR013963">
    <property type="entry name" value="DASH_Dad2"/>
</dbReference>
<feature type="compositionally biased region" description="Polar residues" evidence="19">
    <location>
        <begin position="89"/>
        <end position="98"/>
    </location>
</feature>
<evidence type="ECO:0000256" key="4">
    <source>
        <dbReference type="ARBA" id="ARBA00005501"/>
    </source>
</evidence>
<dbReference type="GO" id="GO:1990023">
    <property type="term" value="C:mitotic spindle midzone"/>
    <property type="evidence" value="ECO:0007669"/>
    <property type="project" value="TreeGrafter"/>
</dbReference>
<keyword evidence="7" id="KW-0963">Cytoplasm</keyword>
<accession>A0AAD4CEG6</accession>
<keyword evidence="14" id="KW-0539">Nucleus</keyword>
<evidence type="ECO:0000256" key="17">
    <source>
        <dbReference type="ARBA" id="ARBA00030568"/>
    </source>
</evidence>
<evidence type="ECO:0000256" key="7">
    <source>
        <dbReference type="ARBA" id="ARBA00022490"/>
    </source>
</evidence>
<keyword evidence="15" id="KW-0131">Cell cycle</keyword>
<keyword evidence="8" id="KW-0132">Cell division</keyword>
<evidence type="ECO:0000256" key="14">
    <source>
        <dbReference type="ARBA" id="ARBA00023242"/>
    </source>
</evidence>
<keyword evidence="16" id="KW-0137">Centromere</keyword>
<keyword evidence="13" id="KW-0206">Cytoskeleton</keyword>
<gene>
    <name evidence="20" type="ORF">FE257_000812</name>
</gene>
<feature type="compositionally biased region" description="Low complexity" evidence="19">
    <location>
        <begin position="25"/>
        <end position="35"/>
    </location>
</feature>
<dbReference type="PANTHER" id="PTHR28036">
    <property type="entry name" value="DASH COMPLEX SUBUNIT DAD2"/>
    <property type="match status" value="1"/>
</dbReference>
<keyword evidence="12" id="KW-0995">Kinetochore</keyword>
<evidence type="ECO:0000256" key="19">
    <source>
        <dbReference type="SAM" id="MobiDB-lite"/>
    </source>
</evidence>
<feature type="region of interest" description="Disordered" evidence="19">
    <location>
        <begin position="1"/>
        <end position="35"/>
    </location>
</feature>
<dbReference type="GO" id="GO:0000278">
    <property type="term" value="P:mitotic cell cycle"/>
    <property type="evidence" value="ECO:0007669"/>
    <property type="project" value="InterPro"/>
</dbReference>
<dbReference type="EMBL" id="VCAU01000106">
    <property type="protein sequence ID" value="KAF9884989.1"/>
    <property type="molecule type" value="Genomic_DNA"/>
</dbReference>
<evidence type="ECO:0000313" key="20">
    <source>
        <dbReference type="EMBL" id="KAF9884989.1"/>
    </source>
</evidence>
<keyword evidence="6" id="KW-0158">Chromosome</keyword>
<dbReference type="PANTHER" id="PTHR28036:SF1">
    <property type="entry name" value="DASH COMPLEX SUBUNIT DAD2"/>
    <property type="match status" value="1"/>
</dbReference>
<evidence type="ECO:0000256" key="15">
    <source>
        <dbReference type="ARBA" id="ARBA00023306"/>
    </source>
</evidence>
<evidence type="ECO:0000313" key="21">
    <source>
        <dbReference type="Proteomes" id="UP001194746"/>
    </source>
</evidence>
<sequence>MAYTSRPGSVVQPGSASAPGFRQPSNYSAVSSQQSSALSARIATKKAELDNLKQLRDMSSTLAMQMQALENKLGTLKDGTEAKATAIQTPMEQGTENLRSPVMPATLVRIPTEEQSYPSGS</sequence>
<evidence type="ECO:0000256" key="2">
    <source>
        <dbReference type="ARBA" id="ARBA00004186"/>
    </source>
</evidence>
<evidence type="ECO:0000256" key="13">
    <source>
        <dbReference type="ARBA" id="ARBA00023212"/>
    </source>
</evidence>
<evidence type="ECO:0000256" key="16">
    <source>
        <dbReference type="ARBA" id="ARBA00023328"/>
    </source>
</evidence>
<reference evidence="20" key="1">
    <citation type="journal article" date="2019" name="Beilstein J. Org. Chem.">
        <title>Nanangenines: drimane sesquiterpenoids as the dominant metabolite cohort of a novel Australian fungus, Aspergillus nanangensis.</title>
        <authorList>
            <person name="Lacey H.J."/>
            <person name="Gilchrist C.L.M."/>
            <person name="Crombie A."/>
            <person name="Kalaitzis J.A."/>
            <person name="Vuong D."/>
            <person name="Rutledge P.J."/>
            <person name="Turner P."/>
            <person name="Pitt J.I."/>
            <person name="Lacey E."/>
            <person name="Chooi Y.H."/>
            <person name="Piggott A.M."/>
        </authorList>
    </citation>
    <scope>NUCLEOTIDE SEQUENCE</scope>
    <source>
        <strain evidence="20">MST-FP2251</strain>
    </source>
</reference>
<feature type="coiled-coil region" evidence="18">
    <location>
        <begin position="35"/>
        <end position="72"/>
    </location>
</feature>
<evidence type="ECO:0000256" key="6">
    <source>
        <dbReference type="ARBA" id="ARBA00022454"/>
    </source>
</evidence>
<keyword evidence="10" id="KW-0498">Mitosis</keyword>
<evidence type="ECO:0000256" key="8">
    <source>
        <dbReference type="ARBA" id="ARBA00022618"/>
    </source>
</evidence>
<organism evidence="20 21">
    <name type="scientific">Aspergillus nanangensis</name>
    <dbReference type="NCBI Taxonomy" id="2582783"/>
    <lineage>
        <taxon>Eukaryota</taxon>
        <taxon>Fungi</taxon>
        <taxon>Dikarya</taxon>
        <taxon>Ascomycota</taxon>
        <taxon>Pezizomycotina</taxon>
        <taxon>Eurotiomycetes</taxon>
        <taxon>Eurotiomycetidae</taxon>
        <taxon>Eurotiales</taxon>
        <taxon>Aspergillaceae</taxon>
        <taxon>Aspergillus</taxon>
        <taxon>Aspergillus subgen. Circumdati</taxon>
    </lineage>
</organism>
<evidence type="ECO:0000256" key="5">
    <source>
        <dbReference type="ARBA" id="ARBA00020260"/>
    </source>
</evidence>
<keyword evidence="9" id="KW-0493">Microtubule</keyword>
<dbReference type="Pfam" id="PF08654">
    <property type="entry name" value="DASH_Dad2"/>
    <property type="match status" value="1"/>
</dbReference>
<proteinExistence type="inferred from homology"/>
<comment type="subcellular location">
    <subcellularLocation>
        <location evidence="3">Chromosome</location>
        <location evidence="3">Centromere</location>
        <location evidence="3">Kinetochore</location>
    </subcellularLocation>
    <subcellularLocation>
        <location evidence="2">Cytoplasm</location>
        <location evidence="2">Cytoskeleton</location>
        <location evidence="2">Spindle</location>
    </subcellularLocation>
    <subcellularLocation>
        <location evidence="1">Nucleus</location>
    </subcellularLocation>
</comment>
<keyword evidence="11" id="KW-0159">Chromosome partition</keyword>
<feature type="region of interest" description="Disordered" evidence="19">
    <location>
        <begin position="89"/>
        <end position="121"/>
    </location>
</feature>
<comment type="similarity">
    <text evidence="4">Belongs to the DASH complex DAD2 family.</text>
</comment>